<evidence type="ECO:0000313" key="2">
    <source>
        <dbReference type="Proteomes" id="UP000663193"/>
    </source>
</evidence>
<dbReference type="EMBL" id="CP069033">
    <property type="protein sequence ID" value="QRD00536.1"/>
    <property type="molecule type" value="Genomic_DNA"/>
</dbReference>
<organism evidence="1 2">
    <name type="scientific">Phaeosphaeria nodorum (strain SN15 / ATCC MYA-4574 / FGSC 10173)</name>
    <name type="common">Glume blotch fungus</name>
    <name type="synonym">Parastagonospora nodorum</name>
    <dbReference type="NCBI Taxonomy" id="321614"/>
    <lineage>
        <taxon>Eukaryota</taxon>
        <taxon>Fungi</taxon>
        <taxon>Dikarya</taxon>
        <taxon>Ascomycota</taxon>
        <taxon>Pezizomycotina</taxon>
        <taxon>Dothideomycetes</taxon>
        <taxon>Pleosporomycetidae</taxon>
        <taxon>Pleosporales</taxon>
        <taxon>Pleosporineae</taxon>
        <taxon>Phaeosphaeriaceae</taxon>
        <taxon>Parastagonospora</taxon>
    </lineage>
</organism>
<protein>
    <submittedName>
        <fullName evidence="1">Uncharacterized protein</fullName>
    </submittedName>
</protein>
<accession>A0A7U2FCP3</accession>
<reference evidence="2" key="1">
    <citation type="journal article" date="2021" name="BMC Genomics">
        <title>Chromosome-level genome assembly and manually-curated proteome of model necrotroph Parastagonospora nodorum Sn15 reveals a genome-wide trove of candidate effector homologs, and redundancy of virulence-related functions within an accessory chromosome.</title>
        <authorList>
            <person name="Bertazzoni S."/>
            <person name="Jones D.A.B."/>
            <person name="Phan H.T."/>
            <person name="Tan K.-C."/>
            <person name="Hane J.K."/>
        </authorList>
    </citation>
    <scope>NUCLEOTIDE SEQUENCE [LARGE SCALE GENOMIC DNA]</scope>
    <source>
        <strain evidence="2">SN15 / ATCC MYA-4574 / FGSC 10173)</strain>
    </source>
</reference>
<dbReference type="VEuPathDB" id="FungiDB:JI435_090920"/>
<proteinExistence type="predicted"/>
<keyword evidence="2" id="KW-1185">Reference proteome</keyword>
<dbReference type="AlphaFoldDB" id="A0A7U2FCP3"/>
<gene>
    <name evidence="1" type="ORF">JI435_090920</name>
</gene>
<evidence type="ECO:0000313" key="1">
    <source>
        <dbReference type="EMBL" id="QRD00536.1"/>
    </source>
</evidence>
<name>A0A7U2FCP3_PHANO</name>
<sequence length="79" mass="9177">MCHALHFFRIPAATRCEVRRDCKAEVIGLLVAFSLKSPLPTMMKRTTTVQEVMRWISRTRDEVFDGKVLCVHGQEWSVR</sequence>
<dbReference type="Proteomes" id="UP000663193">
    <property type="component" value="Chromosome 11"/>
</dbReference>